<comment type="caution">
    <text evidence="2">The sequence shown here is derived from an EMBL/GenBank/DDBJ whole genome shotgun (WGS) entry which is preliminary data.</text>
</comment>
<dbReference type="PROSITE" id="PS50890">
    <property type="entry name" value="PUA"/>
    <property type="match status" value="1"/>
</dbReference>
<accession>A0A439D4A4</accession>
<dbReference type="STRING" id="363999.A0A439D4A4"/>
<dbReference type="Proteomes" id="UP000286045">
    <property type="component" value="Unassembled WGS sequence"/>
</dbReference>
<evidence type="ECO:0000313" key="3">
    <source>
        <dbReference type="Proteomes" id="UP000286045"/>
    </source>
</evidence>
<dbReference type="EMBL" id="RYZI01000163">
    <property type="protein sequence ID" value="RWA09227.1"/>
    <property type="molecule type" value="Genomic_DNA"/>
</dbReference>
<feature type="compositionally biased region" description="Basic and acidic residues" evidence="1">
    <location>
        <begin position="262"/>
        <end position="271"/>
    </location>
</feature>
<gene>
    <name evidence="2" type="ORF">EKO27_g5886</name>
</gene>
<protein>
    <recommendedName>
        <fullName evidence="4">Protein kinase domain-containing protein</fullName>
    </recommendedName>
</protein>
<evidence type="ECO:0000256" key="1">
    <source>
        <dbReference type="SAM" id="MobiDB-lite"/>
    </source>
</evidence>
<keyword evidence="3" id="KW-1185">Reference proteome</keyword>
<sequence>MAPLPISARMAKPRDKTLSPSTALLPPCPGPKLQPFEPQDALIKWGPRLGKTSTDDADSQGFVFRVEIASRAYAIKIFKFYHPASEKFYWETYLGKSYPLTKVIFYTDPFYAECRAYGRINQARNEGTVKEDIATRCHGYLLLTTEDMMWLEHEKGIDLRTDLIDEDLRRALGGDLRARAIVKDLETGDSGLNKGNIGRAWRNVSLQNSLNIYNRDVREENFMNGRIVDFGSSWTEPHAILDSADAKDADEAREQRLRDCSGFDEMTEKGRIKTTLKTPTSQHNLRPRKK</sequence>
<evidence type="ECO:0008006" key="4">
    <source>
        <dbReference type="Google" id="ProtNLM"/>
    </source>
</evidence>
<feature type="region of interest" description="Disordered" evidence="1">
    <location>
        <begin position="262"/>
        <end position="290"/>
    </location>
</feature>
<reference evidence="2 3" key="1">
    <citation type="submission" date="2018-12" db="EMBL/GenBank/DDBJ databases">
        <title>Draft genome sequence of Xylaria grammica IHI A82.</title>
        <authorList>
            <person name="Buettner E."/>
            <person name="Kellner H."/>
        </authorList>
    </citation>
    <scope>NUCLEOTIDE SEQUENCE [LARGE SCALE GENOMIC DNA]</scope>
    <source>
        <strain evidence="2 3">IHI A82</strain>
    </source>
</reference>
<name>A0A439D4A4_9PEZI</name>
<dbReference type="Pfam" id="PF13095">
    <property type="entry name" value="FTA2"/>
    <property type="match status" value="1"/>
</dbReference>
<organism evidence="2 3">
    <name type="scientific">Xylaria grammica</name>
    <dbReference type="NCBI Taxonomy" id="363999"/>
    <lineage>
        <taxon>Eukaryota</taxon>
        <taxon>Fungi</taxon>
        <taxon>Dikarya</taxon>
        <taxon>Ascomycota</taxon>
        <taxon>Pezizomycotina</taxon>
        <taxon>Sordariomycetes</taxon>
        <taxon>Xylariomycetidae</taxon>
        <taxon>Xylariales</taxon>
        <taxon>Xylariaceae</taxon>
        <taxon>Xylaria</taxon>
    </lineage>
</organism>
<dbReference type="InterPro" id="IPR025213">
    <property type="entry name" value="Sim4_Fta2"/>
</dbReference>
<evidence type="ECO:0000313" key="2">
    <source>
        <dbReference type="EMBL" id="RWA09227.1"/>
    </source>
</evidence>
<dbReference type="AlphaFoldDB" id="A0A439D4A4"/>
<feature type="compositionally biased region" description="Polar residues" evidence="1">
    <location>
        <begin position="275"/>
        <end position="284"/>
    </location>
</feature>
<proteinExistence type="predicted"/>
<feature type="region of interest" description="Disordered" evidence="1">
    <location>
        <begin position="1"/>
        <end position="24"/>
    </location>
</feature>